<comment type="caution">
    <text evidence="1">The sequence shown here is derived from an EMBL/GenBank/DDBJ whole genome shotgun (WGS) entry which is preliminary data.</text>
</comment>
<evidence type="ECO:0000313" key="2">
    <source>
        <dbReference type="Proteomes" id="UP000005365"/>
    </source>
</evidence>
<evidence type="ECO:0000313" key="1">
    <source>
        <dbReference type="EMBL" id="EET44021.1"/>
    </source>
</evidence>
<protein>
    <submittedName>
        <fullName evidence="1">Uncharacterized protein</fullName>
    </submittedName>
</protein>
<dbReference type="AlphaFoldDB" id="C6M6Q0"/>
<sequence>MSRLAVLFVLSAASSPCPDLNLIHYNLCFLRKTCFDCIEAEFSDDLWVMARC</sequence>
<dbReference type="Proteomes" id="UP000005365">
    <property type="component" value="Unassembled WGS sequence"/>
</dbReference>
<reference evidence="1" key="1">
    <citation type="submission" date="2009-07" db="EMBL/GenBank/DDBJ databases">
        <authorList>
            <person name="Weinstock G."/>
            <person name="Sodergren E."/>
            <person name="Clifton S."/>
            <person name="Fulton L."/>
            <person name="Fulton B."/>
            <person name="Courtney L."/>
            <person name="Fronick C."/>
            <person name="Harrison M."/>
            <person name="Strong C."/>
            <person name="Farmer C."/>
            <person name="Delahaunty K."/>
            <person name="Markovic C."/>
            <person name="Hall O."/>
            <person name="Minx P."/>
            <person name="Tomlinson C."/>
            <person name="Mitreva M."/>
            <person name="Nelson J."/>
            <person name="Hou S."/>
            <person name="Wollam A."/>
            <person name="Pepin K.H."/>
            <person name="Johnson M."/>
            <person name="Bhonagiri V."/>
            <person name="Nash W.E."/>
            <person name="Warren W."/>
            <person name="Chinwalla A."/>
            <person name="Mardis E.R."/>
            <person name="Wilson R.K."/>
        </authorList>
    </citation>
    <scope>NUCLEOTIDE SEQUENCE [LARGE SCALE GENOMIC DNA]</scope>
    <source>
        <strain evidence="1">ATCC 29256</strain>
    </source>
</reference>
<dbReference type="EMBL" id="ACKO02000013">
    <property type="protein sequence ID" value="EET44021.1"/>
    <property type="molecule type" value="Genomic_DNA"/>
</dbReference>
<accession>C6M6Q0</accession>
<organism evidence="1 2">
    <name type="scientific">Neisseria sicca ATCC 29256</name>
    <dbReference type="NCBI Taxonomy" id="547045"/>
    <lineage>
        <taxon>Bacteria</taxon>
        <taxon>Pseudomonadati</taxon>
        <taxon>Pseudomonadota</taxon>
        <taxon>Betaproteobacteria</taxon>
        <taxon>Neisseriales</taxon>
        <taxon>Neisseriaceae</taxon>
        <taxon>Neisseria</taxon>
    </lineage>
</organism>
<proteinExistence type="predicted"/>
<keyword evidence="2" id="KW-1185">Reference proteome</keyword>
<name>C6M6Q0_NEISI</name>
<gene>
    <name evidence="1" type="ORF">NEISICOT_02202</name>
</gene>